<comment type="similarity">
    <text evidence="1">Belongs to the TRAFAC class translation factor GTPase superfamily. Classic translation factor GTPase family. IF-2 subfamily.</text>
</comment>
<feature type="compositionally biased region" description="Polar residues" evidence="8">
    <location>
        <begin position="497"/>
        <end position="510"/>
    </location>
</feature>
<dbReference type="NCBIfam" id="TIGR00487">
    <property type="entry name" value="IF-2"/>
    <property type="match status" value="1"/>
</dbReference>
<evidence type="ECO:0000256" key="6">
    <source>
        <dbReference type="ARBA" id="ARBA00025162"/>
    </source>
</evidence>
<dbReference type="Gene3D" id="3.40.50.10050">
    <property type="entry name" value="Translation initiation factor IF- 2, domain 3"/>
    <property type="match status" value="1"/>
</dbReference>
<dbReference type="PROSITE" id="PS51722">
    <property type="entry name" value="G_TR_2"/>
    <property type="match status" value="1"/>
</dbReference>
<accession>A0ABP1G5Z3</accession>
<evidence type="ECO:0000256" key="1">
    <source>
        <dbReference type="ARBA" id="ARBA00007733"/>
    </source>
</evidence>
<dbReference type="InterPro" id="IPR044145">
    <property type="entry name" value="IF2_II"/>
</dbReference>
<dbReference type="Proteomes" id="UP001497392">
    <property type="component" value="Unassembled WGS sequence"/>
</dbReference>
<feature type="compositionally biased region" description="Polar residues" evidence="8">
    <location>
        <begin position="72"/>
        <end position="90"/>
    </location>
</feature>
<comment type="caution">
    <text evidence="10">The sequence shown here is derived from an EMBL/GenBank/DDBJ whole genome shotgun (WGS) entry which is preliminary data.</text>
</comment>
<keyword evidence="4" id="KW-0648">Protein biosynthesis</keyword>
<protein>
    <recommendedName>
        <fullName evidence="7">Translation initiation factor IF-2, chloroplastic</fullName>
    </recommendedName>
</protein>
<keyword evidence="11" id="KW-1185">Reference proteome</keyword>
<sequence length="1159" mass="123178">MRGRGASRSLCRRRLLPRAEGGEGGSSAPSLVSKPSLSRPPQRPAPAPPSQEKGSQSQDKPARQGSGGGYKRQNSFQEGSAGNGNDQRPSNRGRGNGRTYGGNSGGRGNYNGQRRPYNDRGSANGQRRQDGADARQGERQMQQPRSEASRNGNREQVGSQTEVSSRPEPKAEASEQAPAADVAPKPQAEPKPESSAAEAEPEIVFNEEQLSQPEAAATESKPQPEQSRAADAAETRPESQEVSAAAAAQARPQPKPESTVRPTAPSAAGQVAPRPQVRNREQPRGGSGMDMRPPPSFESRGQPRASNYSDRRERPQSAPTARAPVSEAPQRAAPESQQQRPAEIPQPVQDEPEPSTSDSSKAETSSAAPAPPTQAPATTFTGAASASQDEGDVPELLSAKPQLNRAPSRGGGTGARGQGVDPRSIPAGARRQGDSDGTQTMRPPRREGQGQATQNGAGPAPANGQRPGRVEYVPVRDTGDDRAGRGGRGGRGGAQMPSWNASTRRGQAQRWQGGEEGKINAAARRGSRAQRRMDRAEAKRDAAPVREEIFEIGVEGMSVTELSQRLALPTGDIVKSLFMKGIMVQVNQVLDKDTVKLVAAEFEVEVLDKEEAGVDTMARKTVDYLQDEDAELLQPRAPIVTVMGHVDHGKTSLLDYIRKAKVAVGEAGGITQAIGAYTVDVPSEDGTRHITFLDTPGHEAFSAMRARGTKVTDIAIVVVAADDGVRPQTLEAISHAKAAEVPILVAINKIDKEGANIERVKQEMSENGLLPEEWGGETPMVAISAKKGDGVDELLETVLLMAEVEELLANPDRPARGTIVESHLDKKTGAIATMLVAAGTLRQGDVVQAGAAYGKVRTMRESRGDVTEARPSIAVQMVGLNTVPIAGDEFCVCSSEQEARKNAEAVELAVRLDRLQQQAGSSMVTTNTLASMDEDDDSALKRFNIILKADATGALEAVKAAIGSLPQDRVQPRFLLAAASDITKSDVDLAFASQGIIVGFNIDPSEAVLAAAKQYGVDMRSYNVIYDIVDDIRALMEGKLASVDERTPIGEGEVRAIFGSGSRIVAGCMITEGMCRKGCHAVIMRGKEKVHEGRVTSLRRVKDDVKEVPAGLECGLAVENYTGWKEGDRIQLCDIKSKQQTLEEARLATPAAAPTPVAV</sequence>
<dbReference type="InterPro" id="IPR023115">
    <property type="entry name" value="TIF_IF2_dom3"/>
</dbReference>
<dbReference type="SUPFAM" id="SSF50447">
    <property type="entry name" value="Translation proteins"/>
    <property type="match status" value="2"/>
</dbReference>
<gene>
    <name evidence="10" type="primary">g9032</name>
    <name evidence="10" type="ORF">VP750_LOCUS8102</name>
</gene>
<dbReference type="InterPro" id="IPR036925">
    <property type="entry name" value="TIF_IF2_dom3_sf"/>
</dbReference>
<feature type="compositionally biased region" description="Low complexity" evidence="8">
    <location>
        <begin position="355"/>
        <end position="368"/>
    </location>
</feature>
<dbReference type="Pfam" id="PF00009">
    <property type="entry name" value="GTP_EFTU"/>
    <property type="match status" value="1"/>
</dbReference>
<dbReference type="HAMAP" id="MF_00100_B">
    <property type="entry name" value="IF_2_B"/>
    <property type="match status" value="1"/>
</dbReference>
<feature type="compositionally biased region" description="Polar residues" evidence="8">
    <location>
        <begin position="139"/>
        <end position="164"/>
    </location>
</feature>
<keyword evidence="3" id="KW-0547">Nucleotide-binding</keyword>
<comment type="function">
    <text evidence="6">One of the essential components for the initiation of protein synthesis. Protects formylmethionyl-tRNA from spontaneous hydrolysis and promotes its binding to the 30S ribosomal subunits. Also involved in the hydrolysis of GTP during the formation of the 70S ribosomal complex.</text>
</comment>
<keyword evidence="5" id="KW-0342">GTP-binding</keyword>
<dbReference type="EMBL" id="CAXHTA020000016">
    <property type="protein sequence ID" value="CAL5226196.1"/>
    <property type="molecule type" value="Genomic_DNA"/>
</dbReference>
<dbReference type="InterPro" id="IPR053905">
    <property type="entry name" value="EF-G-like_DII"/>
</dbReference>
<dbReference type="InterPro" id="IPR009000">
    <property type="entry name" value="Transl_B-barrel_sf"/>
</dbReference>
<keyword evidence="2" id="KW-0396">Initiation factor</keyword>
<feature type="domain" description="Tr-type G" evidence="9">
    <location>
        <begin position="635"/>
        <end position="808"/>
    </location>
</feature>
<dbReference type="PRINTS" id="PR00315">
    <property type="entry name" value="ELONGATNFCT"/>
</dbReference>
<evidence type="ECO:0000256" key="2">
    <source>
        <dbReference type="ARBA" id="ARBA00022540"/>
    </source>
</evidence>
<dbReference type="InterPro" id="IPR015760">
    <property type="entry name" value="TIF_IF2"/>
</dbReference>
<evidence type="ECO:0000256" key="3">
    <source>
        <dbReference type="ARBA" id="ARBA00022741"/>
    </source>
</evidence>
<evidence type="ECO:0000313" key="11">
    <source>
        <dbReference type="Proteomes" id="UP001497392"/>
    </source>
</evidence>
<dbReference type="Gene3D" id="2.40.30.10">
    <property type="entry name" value="Translation factors"/>
    <property type="match status" value="2"/>
</dbReference>
<dbReference type="Pfam" id="PF22042">
    <property type="entry name" value="EF-G_D2"/>
    <property type="match status" value="1"/>
</dbReference>
<dbReference type="Gene3D" id="3.40.50.300">
    <property type="entry name" value="P-loop containing nucleotide triphosphate hydrolases"/>
    <property type="match status" value="1"/>
</dbReference>
<feature type="region of interest" description="Disordered" evidence="8">
    <location>
        <begin position="1"/>
        <end position="540"/>
    </location>
</feature>
<dbReference type="SUPFAM" id="SSF52156">
    <property type="entry name" value="Initiation factor IF2/eIF5b, domain 3"/>
    <property type="match status" value="1"/>
</dbReference>
<reference evidence="10 11" key="1">
    <citation type="submission" date="2024-06" db="EMBL/GenBank/DDBJ databases">
        <authorList>
            <person name="Kraege A."/>
            <person name="Thomma B."/>
        </authorList>
    </citation>
    <scope>NUCLEOTIDE SEQUENCE [LARGE SCALE GENOMIC DNA]</scope>
</reference>
<dbReference type="CDD" id="cd03702">
    <property type="entry name" value="IF2_mtIF2_II"/>
    <property type="match status" value="1"/>
</dbReference>
<dbReference type="CDD" id="cd03692">
    <property type="entry name" value="mtIF2_IVc"/>
    <property type="match status" value="1"/>
</dbReference>
<evidence type="ECO:0000256" key="7">
    <source>
        <dbReference type="ARBA" id="ARBA00044105"/>
    </source>
</evidence>
<evidence type="ECO:0000259" key="9">
    <source>
        <dbReference type="PROSITE" id="PS51722"/>
    </source>
</evidence>
<dbReference type="NCBIfam" id="TIGR00231">
    <property type="entry name" value="small_GTP"/>
    <property type="match status" value="1"/>
</dbReference>
<dbReference type="PANTHER" id="PTHR43381:SF5">
    <property type="entry name" value="TR-TYPE G DOMAIN-CONTAINING PROTEIN"/>
    <property type="match status" value="1"/>
</dbReference>
<feature type="compositionally biased region" description="Basic and acidic residues" evidence="8">
    <location>
        <begin position="531"/>
        <end position="540"/>
    </location>
</feature>
<organism evidence="10 11">
    <name type="scientific">Coccomyxa viridis</name>
    <dbReference type="NCBI Taxonomy" id="1274662"/>
    <lineage>
        <taxon>Eukaryota</taxon>
        <taxon>Viridiplantae</taxon>
        <taxon>Chlorophyta</taxon>
        <taxon>core chlorophytes</taxon>
        <taxon>Trebouxiophyceae</taxon>
        <taxon>Trebouxiophyceae incertae sedis</taxon>
        <taxon>Coccomyxaceae</taxon>
        <taxon>Coccomyxa</taxon>
    </lineage>
</organism>
<dbReference type="SUPFAM" id="SSF52540">
    <property type="entry name" value="P-loop containing nucleoside triphosphate hydrolases"/>
    <property type="match status" value="1"/>
</dbReference>
<feature type="compositionally biased region" description="Low complexity" evidence="8">
    <location>
        <begin position="375"/>
        <end position="384"/>
    </location>
</feature>
<dbReference type="InterPro" id="IPR006847">
    <property type="entry name" value="IF2_N"/>
</dbReference>
<name>A0ABP1G5Z3_9CHLO</name>
<dbReference type="PANTHER" id="PTHR43381">
    <property type="entry name" value="TRANSLATION INITIATION FACTOR IF-2-RELATED"/>
    <property type="match status" value="1"/>
</dbReference>
<evidence type="ECO:0000313" key="10">
    <source>
        <dbReference type="EMBL" id="CAL5226196.1"/>
    </source>
</evidence>
<dbReference type="InterPro" id="IPR000178">
    <property type="entry name" value="TF_IF2_bacterial-like"/>
</dbReference>
<evidence type="ECO:0000256" key="4">
    <source>
        <dbReference type="ARBA" id="ARBA00022917"/>
    </source>
</evidence>
<proteinExistence type="inferred from homology"/>
<feature type="compositionally biased region" description="Basic residues" evidence="8">
    <location>
        <begin position="1"/>
        <end position="16"/>
    </location>
</feature>
<feature type="compositionally biased region" description="Basic and acidic residues" evidence="8">
    <location>
        <begin position="127"/>
        <end position="138"/>
    </location>
</feature>
<dbReference type="Pfam" id="PF11987">
    <property type="entry name" value="IF-2"/>
    <property type="match status" value="1"/>
</dbReference>
<evidence type="ECO:0000256" key="5">
    <source>
        <dbReference type="ARBA" id="ARBA00023134"/>
    </source>
</evidence>
<dbReference type="InterPro" id="IPR027417">
    <property type="entry name" value="P-loop_NTPase"/>
</dbReference>
<dbReference type="CDD" id="cd01887">
    <property type="entry name" value="IF2_eIF5B"/>
    <property type="match status" value="1"/>
</dbReference>
<feature type="compositionally biased region" description="Gly residues" evidence="8">
    <location>
        <begin position="94"/>
        <end position="109"/>
    </location>
</feature>
<evidence type="ECO:0000256" key="8">
    <source>
        <dbReference type="SAM" id="MobiDB-lite"/>
    </source>
</evidence>
<dbReference type="PROSITE" id="PS01176">
    <property type="entry name" value="IF2"/>
    <property type="match status" value="1"/>
</dbReference>
<dbReference type="InterPro" id="IPR000795">
    <property type="entry name" value="T_Tr_GTP-bd_dom"/>
</dbReference>
<dbReference type="Pfam" id="PF04760">
    <property type="entry name" value="IF2_N"/>
    <property type="match status" value="1"/>
</dbReference>
<dbReference type="InterPro" id="IPR005225">
    <property type="entry name" value="Small_GTP-bd"/>
</dbReference>